<dbReference type="PANTHER" id="PTHR43289">
    <property type="entry name" value="MITOGEN-ACTIVATED PROTEIN KINASE KINASE KINASE 20-RELATED"/>
    <property type="match status" value="1"/>
</dbReference>
<dbReference type="CDD" id="cd14014">
    <property type="entry name" value="STKc_PknB_like"/>
    <property type="match status" value="1"/>
</dbReference>
<keyword evidence="1" id="KW-0808">Transferase</keyword>
<dbReference type="EMBL" id="JBHUGZ010000029">
    <property type="protein sequence ID" value="MFD1987415.1"/>
    <property type="molecule type" value="Genomic_DNA"/>
</dbReference>
<feature type="region of interest" description="Disordered" evidence="5">
    <location>
        <begin position="303"/>
        <end position="338"/>
    </location>
</feature>
<keyword evidence="6" id="KW-1133">Transmembrane helix</keyword>
<gene>
    <name evidence="8" type="ORF">ACFSOZ_33890</name>
</gene>
<protein>
    <submittedName>
        <fullName evidence="8">Protein kinase</fullName>
    </submittedName>
</protein>
<accession>A0ABW4UMC9</accession>
<dbReference type="RefSeq" id="WP_379105413.1">
    <property type="nucleotide sequence ID" value="NZ_JBHUGZ010000029.1"/>
</dbReference>
<dbReference type="Pfam" id="PF00069">
    <property type="entry name" value="Pkinase"/>
    <property type="match status" value="1"/>
</dbReference>
<dbReference type="PROSITE" id="PS50011">
    <property type="entry name" value="PROTEIN_KINASE_DOM"/>
    <property type="match status" value="1"/>
</dbReference>
<keyword evidence="9" id="KW-1185">Reference proteome</keyword>
<name>A0ABW4UMC9_9HYPH</name>
<dbReference type="SUPFAM" id="SSF56112">
    <property type="entry name" value="Protein kinase-like (PK-like)"/>
    <property type="match status" value="1"/>
</dbReference>
<evidence type="ECO:0000256" key="1">
    <source>
        <dbReference type="ARBA" id="ARBA00022679"/>
    </source>
</evidence>
<evidence type="ECO:0000313" key="9">
    <source>
        <dbReference type="Proteomes" id="UP001597405"/>
    </source>
</evidence>
<feature type="region of interest" description="Disordered" evidence="5">
    <location>
        <begin position="429"/>
        <end position="593"/>
    </location>
</feature>
<dbReference type="Proteomes" id="UP001597405">
    <property type="component" value="Unassembled WGS sequence"/>
</dbReference>
<proteinExistence type="predicted"/>
<evidence type="ECO:0000256" key="5">
    <source>
        <dbReference type="SAM" id="MobiDB-lite"/>
    </source>
</evidence>
<feature type="transmembrane region" description="Helical" evidence="6">
    <location>
        <begin position="394"/>
        <end position="414"/>
    </location>
</feature>
<dbReference type="GO" id="GO:0016301">
    <property type="term" value="F:kinase activity"/>
    <property type="evidence" value="ECO:0007669"/>
    <property type="project" value="UniProtKB-KW"/>
</dbReference>
<evidence type="ECO:0000313" key="8">
    <source>
        <dbReference type="EMBL" id="MFD1987415.1"/>
    </source>
</evidence>
<dbReference type="Gene3D" id="3.30.200.20">
    <property type="entry name" value="Phosphorylase Kinase, domain 1"/>
    <property type="match status" value="1"/>
</dbReference>
<feature type="compositionally biased region" description="Polar residues" evidence="5">
    <location>
        <begin position="462"/>
        <end position="522"/>
    </location>
</feature>
<evidence type="ECO:0000256" key="2">
    <source>
        <dbReference type="ARBA" id="ARBA00022741"/>
    </source>
</evidence>
<dbReference type="InterPro" id="IPR008266">
    <property type="entry name" value="Tyr_kinase_AS"/>
</dbReference>
<sequence>MASFEQTRIHSTNRFDPGVRLNDTYQLDEHLASGGMGDVYRGHNIETGEPVAIKTVRPELVGDEKVFELFRKEGTILGRLNHPTIVRYYSFSRDPKIGRPYLVMEFVEGQSLAERLKAAPLSLEETRQLFGPVAGGLALAHKAGVIHRDLSPDNIILQHGNVTDPKIIDFGIARAASSGEHTILGDSFAGKFSFVSPEQLGLLGRQVTNRSDIYSMGLVMAAALRGKPLDMGSFPADVIEKRGTVPDLSDIDISLRPLLAAMLQPDPENRPRSMTQIAHWLQLPADAAEAPSLEATIPRAFGQPAQGVQSEAQKRSSPAVMASLEDSSQQQAHDDPARAAIQAGATTDPVRRPALANAQFVEHVPPVLKGQTIFRAQESKSAAKITKSVGLSRTGLLAGVFLVITAIAGTGAYFSGLIDFGNGKTDLTENGDKASGSGGNGSPSSANSQTVQPTPPTAKPPSANTPVNRHTTPTGPGQASVNTPANQQTPPTAKPPGTNSAVSQHPTPTGPEQPSVNTQANQEEAYARADRPLASSEVTHDSTATGAGQVEEGKLKAVKPSADGAGNTGLSSGPVASAKEQSDGGTTQPSVALNKNATSDETNSASALNPDECFFASIIAQSDNAMAIKGIGLSMAPFDRIKSALASSGSGDAHIDGHIITARQCPITAFLKTINDSTSDNPNLNFTKLGSVSGGEVAGTVTNVGSRMLHLFAVDGKGTVFDLQDDTTTANTTSLFKMTLNGARSNFMPPGIIVALTSIRAIDLSRAGAAASGLPALAETLARRGDVTGVDFGFFSYDEEQRSSAQ</sequence>
<comment type="caution">
    <text evidence="8">The sequence shown here is derived from an EMBL/GenBank/DDBJ whole genome shotgun (WGS) entry which is preliminary data.</text>
</comment>
<evidence type="ECO:0000259" key="7">
    <source>
        <dbReference type="PROSITE" id="PS50011"/>
    </source>
</evidence>
<dbReference type="PANTHER" id="PTHR43289:SF34">
    <property type="entry name" value="SERINE_THREONINE-PROTEIN KINASE YBDM-RELATED"/>
    <property type="match status" value="1"/>
</dbReference>
<dbReference type="PROSITE" id="PS00109">
    <property type="entry name" value="PROTEIN_KINASE_TYR"/>
    <property type="match status" value="1"/>
</dbReference>
<dbReference type="InterPro" id="IPR011009">
    <property type="entry name" value="Kinase-like_dom_sf"/>
</dbReference>
<keyword evidence="4" id="KW-0067">ATP-binding</keyword>
<keyword evidence="3 8" id="KW-0418">Kinase</keyword>
<evidence type="ECO:0000256" key="4">
    <source>
        <dbReference type="ARBA" id="ARBA00022840"/>
    </source>
</evidence>
<dbReference type="Gene3D" id="1.10.510.10">
    <property type="entry name" value="Transferase(Phosphotransferase) domain 1"/>
    <property type="match status" value="1"/>
</dbReference>
<organism evidence="8 9">
    <name type="scientific">Mesorhizobium newzealandense</name>
    <dbReference type="NCBI Taxonomy" id="1300302"/>
    <lineage>
        <taxon>Bacteria</taxon>
        <taxon>Pseudomonadati</taxon>
        <taxon>Pseudomonadota</taxon>
        <taxon>Alphaproteobacteria</taxon>
        <taxon>Hyphomicrobiales</taxon>
        <taxon>Phyllobacteriaceae</taxon>
        <taxon>Mesorhizobium</taxon>
    </lineage>
</organism>
<feature type="domain" description="Protein kinase" evidence="7">
    <location>
        <begin position="25"/>
        <end position="282"/>
    </location>
</feature>
<keyword evidence="2" id="KW-0547">Nucleotide-binding</keyword>
<keyword evidence="6" id="KW-0812">Transmembrane</keyword>
<feature type="compositionally biased region" description="Polar residues" evidence="5">
    <location>
        <begin position="583"/>
        <end position="593"/>
    </location>
</feature>
<evidence type="ECO:0000256" key="3">
    <source>
        <dbReference type="ARBA" id="ARBA00022777"/>
    </source>
</evidence>
<reference evidence="9" key="1">
    <citation type="journal article" date="2019" name="Int. J. Syst. Evol. Microbiol.">
        <title>The Global Catalogue of Microorganisms (GCM) 10K type strain sequencing project: providing services to taxonomists for standard genome sequencing and annotation.</title>
        <authorList>
            <consortium name="The Broad Institute Genomics Platform"/>
            <consortium name="The Broad Institute Genome Sequencing Center for Infectious Disease"/>
            <person name="Wu L."/>
            <person name="Ma J."/>
        </authorList>
    </citation>
    <scope>NUCLEOTIDE SEQUENCE [LARGE SCALE GENOMIC DNA]</scope>
    <source>
        <strain evidence="9">CGMCC 1.16225</strain>
    </source>
</reference>
<dbReference type="InterPro" id="IPR000719">
    <property type="entry name" value="Prot_kinase_dom"/>
</dbReference>
<evidence type="ECO:0000256" key="6">
    <source>
        <dbReference type="SAM" id="Phobius"/>
    </source>
</evidence>
<keyword evidence="6" id="KW-0472">Membrane</keyword>